<feature type="transmembrane region" description="Helical" evidence="2">
    <location>
        <begin position="137"/>
        <end position="158"/>
    </location>
</feature>
<dbReference type="Pfam" id="PF01841">
    <property type="entry name" value="Transglut_core"/>
    <property type="match status" value="1"/>
</dbReference>
<dbReference type="InterPro" id="IPR038765">
    <property type="entry name" value="Papain-like_cys_pep_sf"/>
</dbReference>
<dbReference type="InterPro" id="IPR002931">
    <property type="entry name" value="Transglutaminase-like"/>
</dbReference>
<dbReference type="AlphaFoldDB" id="A0A1T5LV13"/>
<gene>
    <name evidence="4" type="ORF">SAMN04324258_3941</name>
</gene>
<feature type="transmembrane region" description="Helical" evidence="2">
    <location>
        <begin position="12"/>
        <end position="35"/>
    </location>
</feature>
<keyword evidence="2" id="KW-1133">Transmembrane helix</keyword>
<reference evidence="4 5" key="1">
    <citation type="submission" date="2017-02" db="EMBL/GenBank/DDBJ databases">
        <authorList>
            <person name="Peterson S.W."/>
        </authorList>
    </citation>
    <scope>NUCLEOTIDE SEQUENCE [LARGE SCALE GENOMIC DNA]</scope>
    <source>
        <strain evidence="4 5">DSM 21481</strain>
    </source>
</reference>
<feature type="transmembrane region" description="Helical" evidence="2">
    <location>
        <begin position="41"/>
        <end position="61"/>
    </location>
</feature>
<evidence type="ECO:0000256" key="2">
    <source>
        <dbReference type="SAM" id="Phobius"/>
    </source>
</evidence>
<dbReference type="PANTHER" id="PTHR42736">
    <property type="entry name" value="PROTEIN-GLUTAMINE GAMMA-GLUTAMYLTRANSFERASE"/>
    <property type="match status" value="1"/>
</dbReference>
<feature type="transmembrane region" description="Helical" evidence="2">
    <location>
        <begin position="73"/>
        <end position="93"/>
    </location>
</feature>
<sequence>MIPAHAGPTARTIASGVLVAVAVAASMLSLTSIVLPGGWTRAGLLAIVLVSATTVTSRVVIERRARARGRRSKELGSVWPSVLGCVVAAWFLLARYGGPTADPTFFVTPEHVARVVARLGEAGEIARSEVAPVTGSAPMGLLTVGGTLLVLLLADALAGALRRPAAVGLPLLALWCPPLVLTGRVPWGVFVVTVTALLLLLTLDGPLVTRTRRPERTPAPVRRAERSRAIATTAGAVVLAVAAGLVGSASATLPGGPTGWYRTFTTTGDTIRLAEDLDILRSLTERSSSVVLSYDTGSDADVGPLRSYTATAFDGRRWQRGEERSGREFDAGDVLWPEDPPSGELAVRTVAFDVGELRDDKLPITLDPRQVATDGGEWGYDPTRDEVVGGLTSSGDAYTLTVYQRDLDPAALRDAPPEADIDAVYTQMPDTAHSADVEQAAREVVGDAETAYDQAVALQRWLRDPTRFTYSTTIPRGGTGDPVWDFLQHRTGYCIQFATTMVVMARSLGIPARLAVGYLPGDRTGETTWQITGQDSHAWPEVFFPGTGWVRFEPTPAQQTGSPPAYTMPRVQGNPAAVPTGNDLRDRRPTAGSTPTDDASPTASTAVSVTPVVDTGLPAWVWITSGSLVVVLVGGLVLLLARRRHAAQELDPELAWQQVLAALAVEGVRLPPATTLRRAPAAIASAVTTRTGRELAPEVLEDLASLADAAETSRYAREPRTPGADELERLTDTVTAGLGATLSSR</sequence>
<organism evidence="4 5">
    <name type="scientific">Krasilnikoviella flava</name>
    <dbReference type="NCBI Taxonomy" id="526729"/>
    <lineage>
        <taxon>Bacteria</taxon>
        <taxon>Bacillati</taxon>
        <taxon>Actinomycetota</taxon>
        <taxon>Actinomycetes</taxon>
        <taxon>Micrococcales</taxon>
        <taxon>Promicromonosporaceae</taxon>
        <taxon>Krasilnikoviella</taxon>
    </lineage>
</organism>
<dbReference type="RefSeq" id="WP_079576253.1">
    <property type="nucleotide sequence ID" value="NZ_FUZQ01000007.1"/>
</dbReference>
<dbReference type="OrthoDB" id="9804023at2"/>
<dbReference type="Gene3D" id="3.10.620.30">
    <property type="match status" value="1"/>
</dbReference>
<keyword evidence="2" id="KW-0472">Membrane</keyword>
<protein>
    <submittedName>
        <fullName evidence="4">Transglutaminase-like superfamily protein</fullName>
    </submittedName>
</protein>
<feature type="transmembrane region" description="Helical" evidence="2">
    <location>
        <begin position="229"/>
        <end position="249"/>
    </location>
</feature>
<dbReference type="Pfam" id="PF11992">
    <property type="entry name" value="TgpA_N"/>
    <property type="match status" value="1"/>
</dbReference>
<feature type="region of interest" description="Disordered" evidence="1">
    <location>
        <begin position="557"/>
        <end position="605"/>
    </location>
</feature>
<feature type="transmembrane region" description="Helical" evidence="2">
    <location>
        <begin position="165"/>
        <end position="181"/>
    </location>
</feature>
<proteinExistence type="predicted"/>
<accession>A0A1T5LV13</accession>
<dbReference type="InterPro" id="IPR052901">
    <property type="entry name" value="Bact_TGase-like"/>
</dbReference>
<dbReference type="PANTHER" id="PTHR42736:SF1">
    <property type="entry name" value="PROTEIN-GLUTAMINE GAMMA-GLUTAMYLTRANSFERASE"/>
    <property type="match status" value="1"/>
</dbReference>
<feature type="compositionally biased region" description="Low complexity" evidence="1">
    <location>
        <begin position="593"/>
        <end position="605"/>
    </location>
</feature>
<dbReference type="STRING" id="526729.SAMN04324258_3941"/>
<keyword evidence="5" id="KW-1185">Reference proteome</keyword>
<evidence type="ECO:0000259" key="3">
    <source>
        <dbReference type="SMART" id="SM00460"/>
    </source>
</evidence>
<dbReference type="SMART" id="SM00460">
    <property type="entry name" value="TGc"/>
    <property type="match status" value="1"/>
</dbReference>
<dbReference type="InterPro" id="IPR021878">
    <property type="entry name" value="TgpA_N"/>
</dbReference>
<feature type="domain" description="Transglutaminase-like" evidence="3">
    <location>
        <begin position="486"/>
        <end position="556"/>
    </location>
</feature>
<evidence type="ECO:0000256" key="1">
    <source>
        <dbReference type="SAM" id="MobiDB-lite"/>
    </source>
</evidence>
<dbReference type="EMBL" id="FUZQ01000007">
    <property type="protein sequence ID" value="SKC79418.1"/>
    <property type="molecule type" value="Genomic_DNA"/>
</dbReference>
<feature type="transmembrane region" description="Helical" evidence="2">
    <location>
        <begin position="619"/>
        <end position="641"/>
    </location>
</feature>
<feature type="transmembrane region" description="Helical" evidence="2">
    <location>
        <begin position="187"/>
        <end position="208"/>
    </location>
</feature>
<evidence type="ECO:0000313" key="5">
    <source>
        <dbReference type="Proteomes" id="UP000189777"/>
    </source>
</evidence>
<keyword evidence="2" id="KW-0812">Transmembrane</keyword>
<dbReference type="SUPFAM" id="SSF54001">
    <property type="entry name" value="Cysteine proteinases"/>
    <property type="match status" value="1"/>
</dbReference>
<dbReference type="Proteomes" id="UP000189777">
    <property type="component" value="Unassembled WGS sequence"/>
</dbReference>
<evidence type="ECO:0000313" key="4">
    <source>
        <dbReference type="EMBL" id="SKC79418.1"/>
    </source>
</evidence>
<name>A0A1T5LV13_9MICO</name>